<dbReference type="NCBIfam" id="TIGR00479">
    <property type="entry name" value="rumA"/>
    <property type="match status" value="1"/>
</dbReference>
<organism evidence="7 8">
    <name type="scientific">Fructobacillus durionis</name>
    <dbReference type="NCBI Taxonomy" id="283737"/>
    <lineage>
        <taxon>Bacteria</taxon>
        <taxon>Bacillati</taxon>
        <taxon>Bacillota</taxon>
        <taxon>Bacilli</taxon>
        <taxon>Lactobacillales</taxon>
        <taxon>Lactobacillaceae</taxon>
        <taxon>Fructobacillus</taxon>
    </lineage>
</organism>
<dbReference type="STRING" id="283737.SAMN05660453_0810"/>
<dbReference type="SUPFAM" id="SSF53335">
    <property type="entry name" value="S-adenosyl-L-methionine-dependent methyltransferases"/>
    <property type="match status" value="1"/>
</dbReference>
<keyword evidence="2 4" id="KW-0808">Transferase</keyword>
<feature type="binding site" evidence="4">
    <location>
        <position position="342"/>
    </location>
    <ligand>
        <name>S-adenosyl-L-methionine</name>
        <dbReference type="ChEBI" id="CHEBI:59789"/>
    </ligand>
</feature>
<dbReference type="PROSITE" id="PS01230">
    <property type="entry name" value="TRMA_1"/>
    <property type="match status" value="1"/>
</dbReference>
<dbReference type="InterPro" id="IPR010280">
    <property type="entry name" value="U5_MeTrfase_fam"/>
</dbReference>
<dbReference type="InterPro" id="IPR029063">
    <property type="entry name" value="SAM-dependent_MTases_sf"/>
</dbReference>
<feature type="active site" evidence="5">
    <location>
        <position position="417"/>
    </location>
</feature>
<evidence type="ECO:0000256" key="2">
    <source>
        <dbReference type="ARBA" id="ARBA00022679"/>
    </source>
</evidence>
<dbReference type="FunFam" id="3.40.50.150:FF:000009">
    <property type="entry name" value="23S rRNA (Uracil(1939)-C(5))-methyltransferase RlmD"/>
    <property type="match status" value="1"/>
</dbReference>
<keyword evidence="3 4" id="KW-0949">S-adenosyl-L-methionine</keyword>
<dbReference type="RefSeq" id="WP_091502312.1">
    <property type="nucleotide sequence ID" value="NZ_FOLI01000003.1"/>
</dbReference>
<dbReference type="InterPro" id="IPR030390">
    <property type="entry name" value="MeTrfase_TrmA_AS"/>
</dbReference>
<dbReference type="InterPro" id="IPR012340">
    <property type="entry name" value="NA-bd_OB-fold"/>
</dbReference>
<evidence type="ECO:0000313" key="8">
    <source>
        <dbReference type="Proteomes" id="UP000199376"/>
    </source>
</evidence>
<dbReference type="InterPro" id="IPR002792">
    <property type="entry name" value="TRAM_dom"/>
</dbReference>
<protein>
    <submittedName>
        <fullName evidence="7">23S rRNA (Uracil1939-C5)-methyltransferase</fullName>
    </submittedName>
</protein>
<feature type="binding site" evidence="4">
    <location>
        <position position="321"/>
    </location>
    <ligand>
        <name>S-adenosyl-L-methionine</name>
        <dbReference type="ChEBI" id="CHEBI:59789"/>
    </ligand>
</feature>
<dbReference type="OrthoDB" id="9804590at2"/>
<keyword evidence="1 4" id="KW-0489">Methyltransferase</keyword>
<dbReference type="Pfam" id="PF05958">
    <property type="entry name" value="tRNA_U5-meth_tr"/>
    <property type="match status" value="1"/>
</dbReference>
<feature type="binding site" evidence="4">
    <location>
        <position position="292"/>
    </location>
    <ligand>
        <name>S-adenosyl-L-methionine</name>
        <dbReference type="ChEBI" id="CHEBI:59789"/>
    </ligand>
</feature>
<dbReference type="PANTHER" id="PTHR11061">
    <property type="entry name" value="RNA M5U METHYLTRANSFERASE"/>
    <property type="match status" value="1"/>
</dbReference>
<feature type="active site" description="Nucleophile" evidence="4">
    <location>
        <position position="417"/>
    </location>
</feature>
<comment type="similarity">
    <text evidence="4">Belongs to the class I-like SAM-binding methyltransferase superfamily. RNA M5U methyltransferase family.</text>
</comment>
<evidence type="ECO:0000256" key="5">
    <source>
        <dbReference type="PROSITE-ProRule" id="PRU10015"/>
    </source>
</evidence>
<evidence type="ECO:0000256" key="3">
    <source>
        <dbReference type="ARBA" id="ARBA00022691"/>
    </source>
</evidence>
<feature type="binding site" evidence="4">
    <location>
        <position position="390"/>
    </location>
    <ligand>
        <name>S-adenosyl-L-methionine</name>
        <dbReference type="ChEBI" id="CHEBI:59789"/>
    </ligand>
</feature>
<evidence type="ECO:0000256" key="1">
    <source>
        <dbReference type="ARBA" id="ARBA00022603"/>
    </source>
</evidence>
<sequence>MAKTTPPVKLNERVQLTIAKIRQNGMGLAWADEKEQYPVYLADAMLGEVVEAEIIQVDKLSAYGRIVSWVEKNPERIDADRAYLLEAGTAPLVNWAYPAQKAWKQSLVKENFASAGLAIQVAEPVTMDEKVPSYYRNKTVVPVKWQDGKLLSGFYQRGTHQLVPMEDYFVNNKRLDEVIVIVRNILERLKVSAYDPDTEEGAIRYIMVRRGYYSKQLMVVLVSNETTLPKEEKVVEEIVAALPDLTSLILNKAPKKDYVQLSADNETLYGKSQIEDSLLGKRFLIGPNSFYQVNPVMTEKLYQTAADLANLKETDLVVDAYAGIGTIGMSVADRVKKVIGVEVVPGAVADAQKNLALNGIENASYILKDAPEQFLEWEAEGVRPDVVFVDPPRRGLTPELIEKTALMGPDRVVYVSCNPLTAARDCALFQEVGYDITGPVVPVDQFPQTAHIETVTVLQKKR</sequence>
<dbReference type="PANTHER" id="PTHR11061:SF30">
    <property type="entry name" value="TRNA (URACIL(54)-C(5))-METHYLTRANSFERASE"/>
    <property type="match status" value="1"/>
</dbReference>
<dbReference type="EMBL" id="FOLI01000003">
    <property type="protein sequence ID" value="SFC00310.1"/>
    <property type="molecule type" value="Genomic_DNA"/>
</dbReference>
<keyword evidence="8" id="KW-1185">Reference proteome</keyword>
<dbReference type="PROSITE" id="PS01231">
    <property type="entry name" value="TRMA_2"/>
    <property type="match status" value="1"/>
</dbReference>
<dbReference type="Gene3D" id="3.40.50.150">
    <property type="entry name" value="Vaccinia Virus protein VP39"/>
    <property type="match status" value="1"/>
</dbReference>
<dbReference type="GO" id="GO:0070041">
    <property type="term" value="F:rRNA (uridine-C5-)-methyltransferase activity"/>
    <property type="evidence" value="ECO:0007669"/>
    <property type="project" value="TreeGrafter"/>
</dbReference>
<dbReference type="GO" id="GO:0070475">
    <property type="term" value="P:rRNA base methylation"/>
    <property type="evidence" value="ECO:0007669"/>
    <property type="project" value="TreeGrafter"/>
</dbReference>
<name>A0A1I1FTK4_9LACO</name>
<evidence type="ECO:0000313" key="7">
    <source>
        <dbReference type="EMBL" id="SFC00310.1"/>
    </source>
</evidence>
<dbReference type="Gene3D" id="2.40.50.1070">
    <property type="match status" value="1"/>
</dbReference>
<evidence type="ECO:0000256" key="4">
    <source>
        <dbReference type="PROSITE-ProRule" id="PRU01024"/>
    </source>
</evidence>
<dbReference type="Gene3D" id="2.40.50.140">
    <property type="entry name" value="Nucleic acid-binding proteins"/>
    <property type="match status" value="1"/>
</dbReference>
<dbReference type="Proteomes" id="UP000199376">
    <property type="component" value="Unassembled WGS sequence"/>
</dbReference>
<dbReference type="FunFam" id="2.40.50.1070:FF:000003">
    <property type="entry name" value="23S rRNA (Uracil-5-)-methyltransferase RumA"/>
    <property type="match status" value="1"/>
</dbReference>
<dbReference type="CDD" id="cd02440">
    <property type="entry name" value="AdoMet_MTases"/>
    <property type="match status" value="1"/>
</dbReference>
<dbReference type="AlphaFoldDB" id="A0A1I1FTK4"/>
<dbReference type="InterPro" id="IPR030391">
    <property type="entry name" value="MeTrfase_TrmA_CS"/>
</dbReference>
<reference evidence="7 8" key="1">
    <citation type="submission" date="2016-10" db="EMBL/GenBank/DDBJ databases">
        <authorList>
            <person name="de Groot N.N."/>
        </authorList>
    </citation>
    <scope>NUCLEOTIDE SEQUENCE [LARGE SCALE GENOMIC DNA]</scope>
    <source>
        <strain evidence="7 8">DSM 19113</strain>
    </source>
</reference>
<dbReference type="PROSITE" id="PS51687">
    <property type="entry name" value="SAM_MT_RNA_M5U"/>
    <property type="match status" value="1"/>
</dbReference>
<evidence type="ECO:0000259" key="6">
    <source>
        <dbReference type="PROSITE" id="PS50926"/>
    </source>
</evidence>
<feature type="domain" description="TRAM" evidence="6">
    <location>
        <begin position="7"/>
        <end position="68"/>
    </location>
</feature>
<accession>A0A1I1FTK4</accession>
<dbReference type="SUPFAM" id="SSF50249">
    <property type="entry name" value="Nucleic acid-binding proteins"/>
    <property type="match status" value="1"/>
</dbReference>
<proteinExistence type="inferred from homology"/>
<dbReference type="PROSITE" id="PS50926">
    <property type="entry name" value="TRAM"/>
    <property type="match status" value="1"/>
</dbReference>
<gene>
    <name evidence="7" type="ORF">SAMN05660453_0810</name>
</gene>